<evidence type="ECO:0000313" key="3">
    <source>
        <dbReference type="Proteomes" id="UP001330812"/>
    </source>
</evidence>
<dbReference type="Proteomes" id="UP001330812">
    <property type="component" value="Chromosome"/>
</dbReference>
<feature type="region of interest" description="Disordered" evidence="1">
    <location>
        <begin position="25"/>
        <end position="55"/>
    </location>
</feature>
<proteinExistence type="predicted"/>
<reference evidence="2 3" key="1">
    <citation type="journal article" date="2015" name="Int. J. Syst. Evol. Microbiol.">
        <title>Amycolatopsis rhabdoformis sp. nov., an actinomycete isolated from a tropical forest soil.</title>
        <authorList>
            <person name="Souza W.R."/>
            <person name="Silva R.E."/>
            <person name="Goodfellow M."/>
            <person name="Busarakam K."/>
            <person name="Figueiro F.S."/>
            <person name="Ferreira D."/>
            <person name="Rodrigues-Filho E."/>
            <person name="Moraes L.A.B."/>
            <person name="Zucchi T.D."/>
        </authorList>
    </citation>
    <scope>NUCLEOTIDE SEQUENCE [LARGE SCALE GENOMIC DNA]</scope>
    <source>
        <strain evidence="2 3">NCIMB 14900</strain>
    </source>
</reference>
<name>A0ABZ1I2T6_9PSEU</name>
<gene>
    <name evidence="2" type="ORF">VSH64_38605</name>
</gene>
<sequence>MAETASEPSWLTGLDFAITDAPAAGGGAASGGAPAVGDVPNSGGPGAGRFSLSREEAQSMLTTAKNVLDQLKSIEPTAEALVHIQPPADDPGSNSYNTLLIGAGGGQGAFSAGKAQVDLEFTYIKELVSKLEKALGIIGATDEESAADVKAAAAGSQDKGFA</sequence>
<evidence type="ECO:0000256" key="1">
    <source>
        <dbReference type="SAM" id="MobiDB-lite"/>
    </source>
</evidence>
<evidence type="ECO:0000313" key="2">
    <source>
        <dbReference type="EMBL" id="WSE28692.1"/>
    </source>
</evidence>
<protein>
    <submittedName>
        <fullName evidence="2">Uncharacterized protein</fullName>
    </submittedName>
</protein>
<dbReference type="RefSeq" id="WP_326567691.1">
    <property type="nucleotide sequence ID" value="NZ_CP142149.1"/>
</dbReference>
<dbReference type="EMBL" id="CP142149">
    <property type="protein sequence ID" value="WSE28692.1"/>
    <property type="molecule type" value="Genomic_DNA"/>
</dbReference>
<keyword evidence="3" id="KW-1185">Reference proteome</keyword>
<accession>A0ABZ1I2T6</accession>
<organism evidence="2 3">
    <name type="scientific">Amycolatopsis rhabdoformis</name>
    <dbReference type="NCBI Taxonomy" id="1448059"/>
    <lineage>
        <taxon>Bacteria</taxon>
        <taxon>Bacillati</taxon>
        <taxon>Actinomycetota</taxon>
        <taxon>Actinomycetes</taxon>
        <taxon>Pseudonocardiales</taxon>
        <taxon>Pseudonocardiaceae</taxon>
        <taxon>Amycolatopsis</taxon>
    </lineage>
</organism>
<feature type="region of interest" description="Disordered" evidence="1">
    <location>
        <begin position="143"/>
        <end position="162"/>
    </location>
</feature>